<dbReference type="GO" id="GO:0006355">
    <property type="term" value="P:regulation of DNA-templated transcription"/>
    <property type="evidence" value="ECO:0007669"/>
    <property type="project" value="InterPro"/>
</dbReference>
<name>A0A4R1QLL1_9FIRM</name>
<dbReference type="InterPro" id="IPR036390">
    <property type="entry name" value="WH_DNA-bd_sf"/>
</dbReference>
<comment type="caution">
    <text evidence="6">The sequence shown here is derived from an EMBL/GenBank/DDBJ whole genome shotgun (WGS) entry which is preliminary data.</text>
</comment>
<accession>A0A4R1QLL1</accession>
<dbReference type="Gene3D" id="2.60.120.10">
    <property type="entry name" value="Jelly Rolls"/>
    <property type="match status" value="1"/>
</dbReference>
<dbReference type="SUPFAM" id="SSF46785">
    <property type="entry name" value="Winged helix' DNA-binding domain"/>
    <property type="match status" value="1"/>
</dbReference>
<dbReference type="CDD" id="cd00038">
    <property type="entry name" value="CAP_ED"/>
    <property type="match status" value="1"/>
</dbReference>
<evidence type="ECO:0000256" key="2">
    <source>
        <dbReference type="ARBA" id="ARBA00023125"/>
    </source>
</evidence>
<organism evidence="6 7">
    <name type="scientific">Kineothrix alysoides</name>
    <dbReference type="NCBI Taxonomy" id="1469948"/>
    <lineage>
        <taxon>Bacteria</taxon>
        <taxon>Bacillati</taxon>
        <taxon>Bacillota</taxon>
        <taxon>Clostridia</taxon>
        <taxon>Lachnospirales</taxon>
        <taxon>Lachnospiraceae</taxon>
        <taxon>Kineothrix</taxon>
    </lineage>
</organism>
<feature type="domain" description="HTH crp-type" evidence="5">
    <location>
        <begin position="154"/>
        <end position="236"/>
    </location>
</feature>
<dbReference type="InterPro" id="IPR000595">
    <property type="entry name" value="cNMP-bd_dom"/>
</dbReference>
<dbReference type="Pfam" id="PF00027">
    <property type="entry name" value="cNMP_binding"/>
    <property type="match status" value="1"/>
</dbReference>
<dbReference type="EMBL" id="SLUO01000019">
    <property type="protein sequence ID" value="TCL54599.1"/>
    <property type="molecule type" value="Genomic_DNA"/>
</dbReference>
<evidence type="ECO:0000256" key="3">
    <source>
        <dbReference type="ARBA" id="ARBA00023163"/>
    </source>
</evidence>
<sequence length="236" mass="26948">MKEYFEIIKRSPLFAGIEENEIEKMFCVLGAYIESYEKEEFIFRTGEHVHLLGMVLHGDVHIVREDFWGNRNILTEIGPGQIFAETYACLRFEELGVDVVAADKAEVLFLDIYKVTGADGVESRFHNILIRNLLDVLAGKNLMLTAKMGHIMQRSTREKLLSYLSEQSRKAHSPEFIIPFDRQQMADYLSVDRSAMSKELGKLRKEGIISFEKNKFKLSSSGCGALDFAEKNVIVK</sequence>
<gene>
    <name evidence="6" type="ORF">EDD76_11922</name>
</gene>
<dbReference type="STRING" id="1469948.GCA_000732725_03295"/>
<dbReference type="PROSITE" id="PS50042">
    <property type="entry name" value="CNMP_BINDING_3"/>
    <property type="match status" value="1"/>
</dbReference>
<evidence type="ECO:0000256" key="1">
    <source>
        <dbReference type="ARBA" id="ARBA00023015"/>
    </source>
</evidence>
<keyword evidence="7" id="KW-1185">Reference proteome</keyword>
<dbReference type="Proteomes" id="UP000295718">
    <property type="component" value="Unassembled WGS sequence"/>
</dbReference>
<dbReference type="SUPFAM" id="SSF51206">
    <property type="entry name" value="cAMP-binding domain-like"/>
    <property type="match status" value="1"/>
</dbReference>
<dbReference type="RefSeq" id="WP_051869847.1">
    <property type="nucleotide sequence ID" value="NZ_JPNB01000002.1"/>
</dbReference>
<keyword evidence="3" id="KW-0804">Transcription</keyword>
<dbReference type="PROSITE" id="PS51063">
    <property type="entry name" value="HTH_CRP_2"/>
    <property type="match status" value="1"/>
</dbReference>
<dbReference type="InterPro" id="IPR012318">
    <property type="entry name" value="HTH_CRP"/>
</dbReference>
<reference evidence="6 7" key="1">
    <citation type="submission" date="2019-03" db="EMBL/GenBank/DDBJ databases">
        <title>Genomic Encyclopedia of Type Strains, Phase IV (KMG-IV): sequencing the most valuable type-strain genomes for metagenomic binning, comparative biology and taxonomic classification.</title>
        <authorList>
            <person name="Goeker M."/>
        </authorList>
    </citation>
    <scope>NUCLEOTIDE SEQUENCE [LARGE SCALE GENOMIC DNA]</scope>
    <source>
        <strain evidence="6 7">DSM 100556</strain>
    </source>
</reference>
<proteinExistence type="predicted"/>
<dbReference type="OrthoDB" id="9774616at2"/>
<keyword evidence="2" id="KW-0238">DNA-binding</keyword>
<evidence type="ECO:0000259" key="4">
    <source>
        <dbReference type="PROSITE" id="PS50042"/>
    </source>
</evidence>
<dbReference type="AlphaFoldDB" id="A0A4R1QLL1"/>
<evidence type="ECO:0000313" key="6">
    <source>
        <dbReference type="EMBL" id="TCL54599.1"/>
    </source>
</evidence>
<dbReference type="InterPro" id="IPR014710">
    <property type="entry name" value="RmlC-like_jellyroll"/>
</dbReference>
<evidence type="ECO:0000259" key="5">
    <source>
        <dbReference type="PROSITE" id="PS51063"/>
    </source>
</evidence>
<dbReference type="InterPro" id="IPR018490">
    <property type="entry name" value="cNMP-bd_dom_sf"/>
</dbReference>
<dbReference type="GO" id="GO:0003677">
    <property type="term" value="F:DNA binding"/>
    <property type="evidence" value="ECO:0007669"/>
    <property type="project" value="UniProtKB-KW"/>
</dbReference>
<protein>
    <submittedName>
        <fullName evidence="6">CRP-like cAMP-binding protein</fullName>
    </submittedName>
</protein>
<keyword evidence="1" id="KW-0805">Transcription regulation</keyword>
<feature type="domain" description="Cyclic nucleotide-binding" evidence="4">
    <location>
        <begin position="13"/>
        <end position="111"/>
    </location>
</feature>
<dbReference type="Pfam" id="PF13545">
    <property type="entry name" value="HTH_Crp_2"/>
    <property type="match status" value="1"/>
</dbReference>
<evidence type="ECO:0000313" key="7">
    <source>
        <dbReference type="Proteomes" id="UP000295718"/>
    </source>
</evidence>